<sequence length="605" mass="67730">MHAVRLCHSAFFSSQPRLVPSPLLQGLKRSASLVSPQITPAPWPSQRLFHHIRSGSAVRFKQPRHASFGWGLAGISCVIGGAAAIQFYYTASEKETSSLQQQEQMQQSHSNFTGIIDTLEMSSYDIAPGHVGNLTPEQEVKLREMWAVLFRLFNIKIEDGQLEKALSNRPESPDSKKKTRRGFFGFGGGKKEEPATPDVAGLSLSDHDDKYGMNKDFKQAVADLSPEQLRESLWSMLKADHPDALLLRFLRARKWDVNKAVVMLISTIRWRREEMHVDDDVMLGEMKALEQAESSDHETKRLGVDFMAQTRMGKSFIHGVDKQGRPICSIRVKMHKIGVHSEKSTERYTVHMIETARLMLPRPIETAVIMFDMTGFTMANMDYAPLKFIIKCFEANYPESLGAVLIHQAPWIFSGIWKVIKGWLDPVVAAKVHFTNTTEDLEAFIDRSRILKEHGGDDNAEFEYVEPQPGENDAMKDTAKREEVLGKHREIAQEVQDATKKWIEAANKGDEAGVASWKAKREELAAKYSRHYWETDPYVRARSVYDRNGVILGGGKVKFYPEKGSEEVKDATANGAATVETGEKAVTPEVNGVDASAPAVAVSAN</sequence>
<dbReference type="InterPro" id="IPR011074">
    <property type="entry name" value="CRAL/TRIO_N_dom"/>
</dbReference>
<keyword evidence="2" id="KW-1133">Transmembrane helix</keyword>
<dbReference type="SUPFAM" id="SSF46938">
    <property type="entry name" value="CRAL/TRIO N-terminal domain"/>
    <property type="match status" value="1"/>
</dbReference>
<feature type="region of interest" description="Disordered" evidence="1">
    <location>
        <begin position="165"/>
        <end position="198"/>
    </location>
</feature>
<dbReference type="SMART" id="SM01100">
    <property type="entry name" value="CRAL_TRIO_N"/>
    <property type="match status" value="1"/>
</dbReference>
<dbReference type="PhylomeDB" id="B8MAN3"/>
<proteinExistence type="predicted"/>
<dbReference type="PROSITE" id="PS50191">
    <property type="entry name" value="CRAL_TRIO"/>
    <property type="match status" value="1"/>
</dbReference>
<reference evidence="5" key="1">
    <citation type="journal article" date="2015" name="Genome Announc.">
        <title>Genome sequence of the AIDS-associated pathogen Penicillium marneffei (ATCC18224) and its near taxonomic relative Talaromyces stipitatus (ATCC10500).</title>
        <authorList>
            <person name="Nierman W.C."/>
            <person name="Fedorova-Abrams N.D."/>
            <person name="Andrianopoulos A."/>
        </authorList>
    </citation>
    <scope>NUCLEOTIDE SEQUENCE [LARGE SCALE GENOMIC DNA]</scope>
    <source>
        <strain evidence="5">ATCC 10500 / CBS 375.48 / QM 6759 / NRRL 1006</strain>
    </source>
</reference>
<dbReference type="OMA" id="ISTMRWR"/>
<accession>B8MAN3</accession>
<dbReference type="InterPro" id="IPR052432">
    <property type="entry name" value="PITP/CRAL-TRIO"/>
</dbReference>
<name>B8MAN3_TALSN</name>
<organism evidence="4 5">
    <name type="scientific">Talaromyces stipitatus (strain ATCC 10500 / CBS 375.48 / QM 6759 / NRRL 1006)</name>
    <name type="common">Penicillium stipitatum</name>
    <dbReference type="NCBI Taxonomy" id="441959"/>
    <lineage>
        <taxon>Eukaryota</taxon>
        <taxon>Fungi</taxon>
        <taxon>Dikarya</taxon>
        <taxon>Ascomycota</taxon>
        <taxon>Pezizomycotina</taxon>
        <taxon>Eurotiomycetes</taxon>
        <taxon>Eurotiomycetidae</taxon>
        <taxon>Eurotiales</taxon>
        <taxon>Trichocomaceae</taxon>
        <taxon>Talaromyces</taxon>
        <taxon>Talaromyces sect. Talaromyces</taxon>
    </lineage>
</organism>
<dbReference type="PANTHER" id="PTHR46590">
    <property type="entry name" value="PHOSPHATIDYLINOSITOL TRANSFER PROTEIN CSR1-RELATED"/>
    <property type="match status" value="1"/>
</dbReference>
<dbReference type="STRING" id="441959.B8MAN3"/>
<dbReference type="Pfam" id="PF00650">
    <property type="entry name" value="CRAL_TRIO"/>
    <property type="match status" value="1"/>
</dbReference>
<keyword evidence="5" id="KW-1185">Reference proteome</keyword>
<dbReference type="GeneID" id="8105753"/>
<dbReference type="InParanoid" id="B8MAN3"/>
<dbReference type="CDD" id="cd00170">
    <property type="entry name" value="SEC14"/>
    <property type="match status" value="1"/>
</dbReference>
<dbReference type="Proteomes" id="UP000001745">
    <property type="component" value="Unassembled WGS sequence"/>
</dbReference>
<feature type="transmembrane region" description="Helical" evidence="2">
    <location>
        <begin position="68"/>
        <end position="89"/>
    </location>
</feature>
<dbReference type="VEuPathDB" id="FungiDB:TSTA_112880"/>
<gene>
    <name evidence="4" type="ORF">TSTA_112880</name>
</gene>
<dbReference type="SMART" id="SM00516">
    <property type="entry name" value="SEC14"/>
    <property type="match status" value="1"/>
</dbReference>
<dbReference type="EMBL" id="EQ962655">
    <property type="protein sequence ID" value="EED17457.1"/>
    <property type="molecule type" value="Genomic_DNA"/>
</dbReference>
<evidence type="ECO:0000256" key="1">
    <source>
        <dbReference type="SAM" id="MobiDB-lite"/>
    </source>
</evidence>
<evidence type="ECO:0000313" key="5">
    <source>
        <dbReference type="Proteomes" id="UP000001745"/>
    </source>
</evidence>
<keyword evidence="2" id="KW-0812">Transmembrane</keyword>
<dbReference type="RefSeq" id="XP_002481449.1">
    <property type="nucleotide sequence ID" value="XM_002481404.1"/>
</dbReference>
<dbReference type="SUPFAM" id="SSF52087">
    <property type="entry name" value="CRAL/TRIO domain"/>
    <property type="match status" value="1"/>
</dbReference>
<dbReference type="AlphaFoldDB" id="B8MAN3"/>
<dbReference type="eggNOG" id="KOG1470">
    <property type="taxonomic scope" value="Eukaryota"/>
</dbReference>
<dbReference type="Gene3D" id="3.40.525.10">
    <property type="entry name" value="CRAL-TRIO lipid binding domain"/>
    <property type="match status" value="1"/>
</dbReference>
<dbReference type="OrthoDB" id="43460at2759"/>
<protein>
    <submittedName>
        <fullName evidence="4">CRAL/TRIO domain protein</fullName>
    </submittedName>
</protein>
<evidence type="ECO:0000256" key="2">
    <source>
        <dbReference type="SAM" id="Phobius"/>
    </source>
</evidence>
<feature type="domain" description="CRAL-TRIO" evidence="3">
    <location>
        <begin position="317"/>
        <end position="462"/>
    </location>
</feature>
<dbReference type="Pfam" id="PF03765">
    <property type="entry name" value="CRAL_TRIO_N"/>
    <property type="match status" value="1"/>
</dbReference>
<dbReference type="InterPro" id="IPR001251">
    <property type="entry name" value="CRAL-TRIO_dom"/>
</dbReference>
<dbReference type="InterPro" id="IPR036273">
    <property type="entry name" value="CRAL/TRIO_N_dom_sf"/>
</dbReference>
<dbReference type="PANTHER" id="PTHR46590:SF1">
    <property type="entry name" value="PHOSPHATIDYLINOSITOL TRANSFER PROTEIN CSR1"/>
    <property type="match status" value="1"/>
</dbReference>
<evidence type="ECO:0000313" key="4">
    <source>
        <dbReference type="EMBL" id="EED17457.1"/>
    </source>
</evidence>
<keyword evidence="2" id="KW-0472">Membrane</keyword>
<evidence type="ECO:0000259" key="3">
    <source>
        <dbReference type="PROSITE" id="PS50191"/>
    </source>
</evidence>
<dbReference type="InterPro" id="IPR036865">
    <property type="entry name" value="CRAL-TRIO_dom_sf"/>
</dbReference>
<dbReference type="FunCoup" id="B8MAN3">
    <property type="interactions" value="193"/>
</dbReference>